<dbReference type="RefSeq" id="WP_092476881.1">
    <property type="nucleotide sequence ID" value="NZ_FOHN01000005.1"/>
</dbReference>
<feature type="transmembrane region" description="Helical" evidence="5">
    <location>
        <begin position="65"/>
        <end position="86"/>
    </location>
</feature>
<name>A0A1I0ABF9_9FIRM</name>
<organism evidence="6 7">
    <name type="scientific">[Clostridium] polysaccharolyticum</name>
    <dbReference type="NCBI Taxonomy" id="29364"/>
    <lineage>
        <taxon>Bacteria</taxon>
        <taxon>Bacillati</taxon>
        <taxon>Bacillota</taxon>
        <taxon>Clostridia</taxon>
        <taxon>Lachnospirales</taxon>
        <taxon>Lachnospiraceae</taxon>
    </lineage>
</organism>
<feature type="transmembrane region" description="Helical" evidence="5">
    <location>
        <begin position="238"/>
        <end position="257"/>
    </location>
</feature>
<dbReference type="Proteomes" id="UP000199800">
    <property type="component" value="Unassembled WGS sequence"/>
</dbReference>
<sequence length="307" mass="35665">MRFEEHHPMILLAYFVMVILCGMYYNHPVFLLLSFLSSFSYWSYWRIKKTANTKNASCLQTGTGIFWRFFFLVACIVLFAGYYGYGNHFGTTYLMKNRIGNYITLEALIYGIVIGMRIAIILMWMGCVHQVMTADKIVYLFGRISPRLSLYIAISLRTVPRIKEQARKINDAQSSIGKGMSQGNVIMRFRNGLRMLSILSTWSLEQFKNYSDSMKSRGYTLKGRTAFSIYRFSNFDRVFVIWISFLQTVLLCGAAFYQNTAEYNPKLFIYPVTPMSFFFYGAYMMFLGLPFLLNVHSCICKVKKTIC</sequence>
<proteinExistence type="predicted"/>
<evidence type="ECO:0000256" key="3">
    <source>
        <dbReference type="ARBA" id="ARBA00022989"/>
    </source>
</evidence>
<keyword evidence="3 5" id="KW-1133">Transmembrane helix</keyword>
<gene>
    <name evidence="6" type="ORF">SAMN04487772_10525</name>
</gene>
<dbReference type="InterPro" id="IPR003339">
    <property type="entry name" value="ABC/ECF_trnsptr_transmembrane"/>
</dbReference>
<keyword evidence="4 5" id="KW-0472">Membrane</keyword>
<feature type="transmembrane region" description="Helical" evidence="5">
    <location>
        <begin position="12"/>
        <end position="45"/>
    </location>
</feature>
<evidence type="ECO:0000256" key="1">
    <source>
        <dbReference type="ARBA" id="ARBA00004141"/>
    </source>
</evidence>
<reference evidence="6 7" key="1">
    <citation type="submission" date="2016-10" db="EMBL/GenBank/DDBJ databases">
        <authorList>
            <person name="de Groot N.N."/>
        </authorList>
    </citation>
    <scope>NUCLEOTIDE SEQUENCE [LARGE SCALE GENOMIC DNA]</scope>
    <source>
        <strain evidence="6 7">DSM 1801</strain>
    </source>
</reference>
<evidence type="ECO:0000256" key="5">
    <source>
        <dbReference type="SAM" id="Phobius"/>
    </source>
</evidence>
<dbReference type="CDD" id="cd16914">
    <property type="entry name" value="EcfT"/>
    <property type="match status" value="1"/>
</dbReference>
<dbReference type="EMBL" id="FOHN01000005">
    <property type="protein sequence ID" value="SES90581.1"/>
    <property type="molecule type" value="Genomic_DNA"/>
</dbReference>
<evidence type="ECO:0000256" key="2">
    <source>
        <dbReference type="ARBA" id="ARBA00022692"/>
    </source>
</evidence>
<dbReference type="Pfam" id="PF02361">
    <property type="entry name" value="CbiQ"/>
    <property type="match status" value="1"/>
</dbReference>
<feature type="transmembrane region" description="Helical" evidence="5">
    <location>
        <begin position="277"/>
        <end position="295"/>
    </location>
</feature>
<evidence type="ECO:0000313" key="7">
    <source>
        <dbReference type="Proteomes" id="UP000199800"/>
    </source>
</evidence>
<dbReference type="GO" id="GO:0005886">
    <property type="term" value="C:plasma membrane"/>
    <property type="evidence" value="ECO:0007669"/>
    <property type="project" value="UniProtKB-ARBA"/>
</dbReference>
<keyword evidence="7" id="KW-1185">Reference proteome</keyword>
<evidence type="ECO:0000256" key="4">
    <source>
        <dbReference type="ARBA" id="ARBA00023136"/>
    </source>
</evidence>
<protein>
    <submittedName>
        <fullName evidence="6">Energy-coupling factor transport system permease protein</fullName>
    </submittedName>
</protein>
<comment type="subcellular location">
    <subcellularLocation>
        <location evidence="1">Membrane</location>
        <topology evidence="1">Multi-pass membrane protein</topology>
    </subcellularLocation>
</comment>
<evidence type="ECO:0000313" key="6">
    <source>
        <dbReference type="EMBL" id="SES90581.1"/>
    </source>
</evidence>
<feature type="transmembrane region" description="Helical" evidence="5">
    <location>
        <begin position="107"/>
        <end position="125"/>
    </location>
</feature>
<keyword evidence="2 5" id="KW-0812">Transmembrane</keyword>
<accession>A0A1I0ABF9</accession>
<dbReference type="AlphaFoldDB" id="A0A1I0ABF9"/>
<dbReference type="STRING" id="29364.SAMN04487772_10525"/>